<sequence>MLKTILLALDCSDGSQSIIQALDILQVQPQTKIILAHVLSAPTSESELAADRPHESPESLYQQAQQQLQAYRAQIPNSAIEIVSGDASEEIVRLANIHQTDLIIIGTRGLKGVDRVIEGSVSSQVVADAPCSVLVVKS</sequence>
<proteinExistence type="inferred from homology"/>
<comment type="caution">
    <text evidence="3">The sequence shown here is derived from an EMBL/GenBank/DDBJ whole genome shotgun (WGS) entry which is preliminary data.</text>
</comment>
<accession>A0A1U7H8U2</accession>
<keyword evidence="4" id="KW-1185">Reference proteome</keyword>
<dbReference type="InterPro" id="IPR006015">
    <property type="entry name" value="Universal_stress_UspA"/>
</dbReference>
<evidence type="ECO:0000313" key="4">
    <source>
        <dbReference type="Proteomes" id="UP000186868"/>
    </source>
</evidence>
<reference evidence="3 4" key="1">
    <citation type="submission" date="2016-11" db="EMBL/GenBank/DDBJ databases">
        <title>Draft Genome Sequences of Nine Cyanobacterial Strains from Diverse Habitats.</title>
        <authorList>
            <person name="Zhu T."/>
            <person name="Hou S."/>
            <person name="Lu X."/>
            <person name="Hess W.R."/>
        </authorList>
    </citation>
    <scope>NUCLEOTIDE SEQUENCE [LARGE SCALE GENOMIC DNA]</scope>
    <source>
        <strain evidence="3 4">NIES-593</strain>
    </source>
</reference>
<dbReference type="PANTHER" id="PTHR46268:SF8">
    <property type="entry name" value="UNIVERSAL STRESS PROTEIN SLL1388"/>
    <property type="match status" value="1"/>
</dbReference>
<dbReference type="InterPro" id="IPR006016">
    <property type="entry name" value="UspA"/>
</dbReference>
<dbReference type="EMBL" id="MRCB01000037">
    <property type="protein sequence ID" value="OKH19843.1"/>
    <property type="molecule type" value="Genomic_DNA"/>
</dbReference>
<dbReference type="SUPFAM" id="SSF52402">
    <property type="entry name" value="Adenine nucleotide alpha hydrolases-like"/>
    <property type="match status" value="1"/>
</dbReference>
<feature type="domain" description="UspA" evidence="2">
    <location>
        <begin position="1"/>
        <end position="137"/>
    </location>
</feature>
<dbReference type="CDD" id="cd23659">
    <property type="entry name" value="USP_At3g01520-like"/>
    <property type="match status" value="1"/>
</dbReference>
<gene>
    <name evidence="3" type="ORF">NIES593_20485</name>
</gene>
<comment type="similarity">
    <text evidence="1">Belongs to the universal stress protein A family.</text>
</comment>
<evidence type="ECO:0000259" key="2">
    <source>
        <dbReference type="Pfam" id="PF00582"/>
    </source>
</evidence>
<dbReference type="Pfam" id="PF00582">
    <property type="entry name" value="Usp"/>
    <property type="match status" value="1"/>
</dbReference>
<dbReference type="PANTHER" id="PTHR46268">
    <property type="entry name" value="STRESS RESPONSE PROTEIN NHAX"/>
    <property type="match status" value="1"/>
</dbReference>
<evidence type="ECO:0000256" key="1">
    <source>
        <dbReference type="ARBA" id="ARBA00008791"/>
    </source>
</evidence>
<dbReference type="PRINTS" id="PR01438">
    <property type="entry name" value="UNVRSLSTRESS"/>
</dbReference>
<organism evidence="3 4">
    <name type="scientific">Hydrococcus rivularis NIES-593</name>
    <dbReference type="NCBI Taxonomy" id="1921803"/>
    <lineage>
        <taxon>Bacteria</taxon>
        <taxon>Bacillati</taxon>
        <taxon>Cyanobacteriota</taxon>
        <taxon>Cyanophyceae</taxon>
        <taxon>Pleurocapsales</taxon>
        <taxon>Hydrococcaceae</taxon>
        <taxon>Hydrococcus</taxon>
    </lineage>
</organism>
<dbReference type="STRING" id="1921803.NIES593_20485"/>
<dbReference type="OrthoDB" id="9794782at2"/>
<dbReference type="Proteomes" id="UP000186868">
    <property type="component" value="Unassembled WGS sequence"/>
</dbReference>
<dbReference type="RefSeq" id="WP_073601354.1">
    <property type="nucleotide sequence ID" value="NZ_MRCB01000037.1"/>
</dbReference>
<name>A0A1U7H8U2_9CYAN</name>
<dbReference type="Gene3D" id="3.40.50.620">
    <property type="entry name" value="HUPs"/>
    <property type="match status" value="1"/>
</dbReference>
<dbReference type="AlphaFoldDB" id="A0A1U7H8U2"/>
<dbReference type="InterPro" id="IPR014729">
    <property type="entry name" value="Rossmann-like_a/b/a_fold"/>
</dbReference>
<protein>
    <submittedName>
        <fullName evidence="3">Universal stress protein</fullName>
    </submittedName>
</protein>
<evidence type="ECO:0000313" key="3">
    <source>
        <dbReference type="EMBL" id="OKH19843.1"/>
    </source>
</evidence>